<feature type="compositionally biased region" description="Pro residues" evidence="2">
    <location>
        <begin position="552"/>
        <end position="574"/>
    </location>
</feature>
<evidence type="ECO:0000256" key="1">
    <source>
        <dbReference type="ARBA" id="ARBA00022468"/>
    </source>
</evidence>
<gene>
    <name evidence="5" type="ORF">M427DRAFT_75276</name>
</gene>
<evidence type="ECO:0000259" key="4">
    <source>
        <dbReference type="PROSITE" id="PS50086"/>
    </source>
</evidence>
<dbReference type="PROSITE" id="PS50086">
    <property type="entry name" value="TBC_RABGAP"/>
    <property type="match status" value="1"/>
</dbReference>
<feature type="transmembrane region" description="Helical" evidence="3">
    <location>
        <begin position="1104"/>
        <end position="1126"/>
    </location>
</feature>
<reference evidence="5 6" key="1">
    <citation type="journal article" date="2015" name="Genome Biol. Evol.">
        <title>Phylogenomic analyses indicate that early fungi evolved digesting cell walls of algal ancestors of land plants.</title>
        <authorList>
            <person name="Chang Y."/>
            <person name="Wang S."/>
            <person name="Sekimoto S."/>
            <person name="Aerts A.L."/>
            <person name="Choi C."/>
            <person name="Clum A."/>
            <person name="LaButti K.M."/>
            <person name="Lindquist E.A."/>
            <person name="Yee Ngan C."/>
            <person name="Ohm R.A."/>
            <person name="Salamov A.A."/>
            <person name="Grigoriev I.V."/>
            <person name="Spatafora J.W."/>
            <person name="Berbee M.L."/>
        </authorList>
    </citation>
    <scope>NUCLEOTIDE SEQUENCE [LARGE SCALE GENOMIC DNA]</scope>
    <source>
        <strain evidence="5 6">JEL478</strain>
    </source>
</reference>
<keyword evidence="6" id="KW-1185">Reference proteome</keyword>
<evidence type="ECO:0000256" key="2">
    <source>
        <dbReference type="SAM" id="MobiDB-lite"/>
    </source>
</evidence>
<keyword evidence="3" id="KW-1133">Transmembrane helix</keyword>
<accession>A0A138ZZK2</accession>
<keyword evidence="3" id="KW-0472">Membrane</keyword>
<dbReference type="GO" id="GO:0006888">
    <property type="term" value="P:endoplasmic reticulum to Golgi vesicle-mediated transport"/>
    <property type="evidence" value="ECO:0007669"/>
    <property type="project" value="TreeGrafter"/>
</dbReference>
<dbReference type="AlphaFoldDB" id="A0A138ZZK2"/>
<keyword evidence="1" id="KW-0343">GTPase activation</keyword>
<dbReference type="PANTHER" id="PTHR20913">
    <property type="entry name" value="TBC1 DOMAIN FAMILY MEMBER 20/GTPASE"/>
    <property type="match status" value="1"/>
</dbReference>
<evidence type="ECO:0000313" key="5">
    <source>
        <dbReference type="EMBL" id="KXS09563.1"/>
    </source>
</evidence>
<dbReference type="PANTHER" id="PTHR20913:SF7">
    <property type="entry name" value="RE60063P"/>
    <property type="match status" value="1"/>
</dbReference>
<dbReference type="Proteomes" id="UP000070544">
    <property type="component" value="Unassembled WGS sequence"/>
</dbReference>
<sequence>MPNTSPWDVPSGTDVYDLSVLMSPSALYAMALHSGTVASWPLVKFAERRLIDIAGHPDSDALVFGRTSIEAYCFILDNLPPKDRKGLEPRFVNVKRCTGLALSKEDVRTLFSHASLDEECVSVLEGLWREVGDETAVLDAAAEVLLYRVKDSTLDVFLGVEDMPAGELSDATQNSAVESAETEKEAHGGGGAAGAGVVADLTEKATGGNPQHAATTDSPSAHDEKHVQPWNWSLPSLPAFSSQIQLSFLPQKVPSLAIQLPSLRLMPSLQITSTFPRLYVPFLPYLHNPSPASPLDRRTRILAAVEAQDIPKLRAFALEPGGLIDAEVRSRAWLVLCGIQVPVTLPASIRGDELDAQDSDVDRRECDSIEDPPSEAQELLDVVDIHMEKIEVVKEEILERCTPADHAAGTPPLDSPTNNNSQVPKVTDIDDTKGDRPEEGVPEAQFTPIAIPLDHQSSDDPEVSQMLGTVDIQMDKVDGVGESILEQQQGRDDARSSHSGREQQALDQQSASHPASTLTNDRFTPRFGSLHVNVENVVQREGTAGMSDDILSPPPPSTPPSPPPPLSSPPPPPLVELFEETKVDDDEPWEVAEEGLESGGEVWSEARVAGSDTGQDVSPITSQGVLLEPDVVVESSPGHDGTLPKAGLFGTKSGKARHDGEEHGGALTPHFREEEQRGHLAGSAWTMVTHLPKDTTDQHLTALADSTVPPDTPTRPPSPPSDPFLHPLLSIPMSSYADAQLAHLVWEDGAAADGGLPTVRDAPQVLADARRGFAQWATLPSPAPPLRRLLHLHLSLVLHARPHLHYYQGLHSLASLPIVLFADPLPALALTLYLVDAFVADHALRSFRGTLAHLDLVLPCIFLADPPLHAALQRAKQGGWPGPHSAVPWVVAMFAHDAAERVWVERVWDALVAHTGPAGVVWAAVGVLVARRGEILNVVDPPPRPVPPPGAHPDDSDWDQGFDPSALHKVLSRDPSQDTDADVVAQFAARMVRTHSPAWVVAYTRPGGAYDAEVARQGFDVDPRVPLAKASAVVRWTPPNGTQSWDPAKGMESSKGACEEMDKFYASVDVDRIAKGGKGRSEEDAKRYAGWWFSEQRYAAVGKVAVGVGVAGMVVGIVAWGAGMYMQGKVGV</sequence>
<organism evidence="5 6">
    <name type="scientific">Gonapodya prolifera (strain JEL478)</name>
    <name type="common">Monoblepharis prolifera</name>
    <dbReference type="NCBI Taxonomy" id="1344416"/>
    <lineage>
        <taxon>Eukaryota</taxon>
        <taxon>Fungi</taxon>
        <taxon>Fungi incertae sedis</taxon>
        <taxon>Chytridiomycota</taxon>
        <taxon>Chytridiomycota incertae sedis</taxon>
        <taxon>Monoblepharidomycetes</taxon>
        <taxon>Monoblepharidales</taxon>
        <taxon>Gonapodyaceae</taxon>
        <taxon>Gonapodya</taxon>
    </lineage>
</organism>
<dbReference type="Gene3D" id="1.10.8.1310">
    <property type="match status" value="2"/>
</dbReference>
<feature type="domain" description="Rab-GAP TBC" evidence="4">
    <location>
        <begin position="736"/>
        <end position="915"/>
    </location>
</feature>
<proteinExistence type="predicted"/>
<feature type="compositionally biased region" description="Pro residues" evidence="2">
    <location>
        <begin position="710"/>
        <end position="722"/>
    </location>
</feature>
<dbReference type="GO" id="GO:0005789">
    <property type="term" value="C:endoplasmic reticulum membrane"/>
    <property type="evidence" value="ECO:0007669"/>
    <property type="project" value="TreeGrafter"/>
</dbReference>
<feature type="region of interest" description="Disordered" evidence="2">
    <location>
        <begin position="354"/>
        <end position="373"/>
    </location>
</feature>
<protein>
    <recommendedName>
        <fullName evidence="4">Rab-GAP TBC domain-containing protein</fullName>
    </recommendedName>
</protein>
<feature type="compositionally biased region" description="Basic and acidic residues" evidence="2">
    <location>
        <begin position="489"/>
        <end position="501"/>
    </location>
</feature>
<dbReference type="STRING" id="1344416.A0A138ZZK2"/>
<feature type="compositionally biased region" description="Polar residues" evidence="2">
    <location>
        <begin position="208"/>
        <end position="219"/>
    </location>
</feature>
<dbReference type="OrthoDB" id="206700at2759"/>
<feature type="region of interest" description="Disordered" evidence="2">
    <location>
        <begin position="939"/>
        <end position="964"/>
    </location>
</feature>
<keyword evidence="3" id="KW-0812">Transmembrane</keyword>
<dbReference type="InterPro" id="IPR000195">
    <property type="entry name" value="Rab-GAP-TBC_dom"/>
</dbReference>
<feature type="region of interest" description="Disordered" evidence="2">
    <location>
        <begin position="404"/>
        <end position="462"/>
    </location>
</feature>
<dbReference type="Gene3D" id="1.10.472.80">
    <property type="entry name" value="Ypt/Rab-GAP domain of gyp1p, domain 3"/>
    <property type="match status" value="1"/>
</dbReference>
<feature type="region of interest" description="Disordered" evidence="2">
    <location>
        <begin position="487"/>
        <end position="524"/>
    </location>
</feature>
<evidence type="ECO:0000256" key="3">
    <source>
        <dbReference type="SAM" id="Phobius"/>
    </source>
</evidence>
<feature type="region of interest" description="Disordered" evidence="2">
    <location>
        <begin position="205"/>
        <end position="227"/>
    </location>
</feature>
<feature type="region of interest" description="Disordered" evidence="2">
    <location>
        <begin position="545"/>
        <end position="575"/>
    </location>
</feature>
<name>A0A138ZZK2_GONPJ</name>
<feature type="region of interest" description="Disordered" evidence="2">
    <location>
        <begin position="704"/>
        <end position="725"/>
    </location>
</feature>
<feature type="compositionally biased region" description="Pro residues" evidence="2">
    <location>
        <begin position="940"/>
        <end position="951"/>
    </location>
</feature>
<evidence type="ECO:0000313" key="6">
    <source>
        <dbReference type="Proteomes" id="UP000070544"/>
    </source>
</evidence>
<feature type="compositionally biased region" description="Basic and acidic residues" evidence="2">
    <location>
        <begin position="427"/>
        <end position="439"/>
    </location>
</feature>
<dbReference type="InterPro" id="IPR045913">
    <property type="entry name" value="TBC20/Gyp8-like"/>
</dbReference>
<dbReference type="EMBL" id="KQ965858">
    <property type="protein sequence ID" value="KXS09563.1"/>
    <property type="molecule type" value="Genomic_DNA"/>
</dbReference>
<dbReference type="GO" id="GO:0005096">
    <property type="term" value="F:GTPase activator activity"/>
    <property type="evidence" value="ECO:0007669"/>
    <property type="project" value="UniProtKB-KW"/>
</dbReference>
<feature type="compositionally biased region" description="Polar residues" evidence="2">
    <location>
        <begin position="415"/>
        <end position="424"/>
    </location>
</feature>
<feature type="compositionally biased region" description="Polar residues" evidence="2">
    <location>
        <begin position="505"/>
        <end position="522"/>
    </location>
</feature>